<dbReference type="KEGG" id="mpp:MICPUCDRAFT_55267"/>
<dbReference type="SUPFAM" id="SSF117991">
    <property type="entry name" value="YbeD/HP0495-like"/>
    <property type="match status" value="1"/>
</dbReference>
<dbReference type="EMBL" id="GG663736">
    <property type="protein sequence ID" value="EEH59733.1"/>
    <property type="molecule type" value="Genomic_DNA"/>
</dbReference>
<dbReference type="AlphaFoldDB" id="C1MKB2"/>
<dbReference type="PANTHER" id="PTHR34782">
    <property type="entry name" value="PHOSPHORIBOSYLFORMYLGLYCINAMIDINE SYNTHASE"/>
    <property type="match status" value="1"/>
</dbReference>
<accession>C1MKB2</accession>
<protein>
    <submittedName>
        <fullName evidence="1">Predicted protein</fullName>
    </submittedName>
</protein>
<dbReference type="RefSeq" id="XP_003056357.1">
    <property type="nucleotide sequence ID" value="XM_003056311.1"/>
</dbReference>
<dbReference type="InterPro" id="IPR007454">
    <property type="entry name" value="UPF0250_YbeD-like"/>
</dbReference>
<dbReference type="Proteomes" id="UP000001876">
    <property type="component" value="Unassembled WGS sequence"/>
</dbReference>
<gene>
    <name evidence="1" type="ORF">MICPUCDRAFT_55267</name>
</gene>
<sequence>MMLANKVVISAGYRRCTWASRGQPTATSLALRHHYHIASRLSAARHLPPSDKISEEEDPSSTRSLLDAIDSTSMIEGRIDEEKITSMLGAGSTNVSWTELDEKVNIYPSDRRFQAIGEGGDAFVAEIVELVEVALGRKASPTNVKSRPSSKGKYVSASITVRMENGEEVLAIYAALKGCDKVKWYL</sequence>
<dbReference type="PANTHER" id="PTHR34782:SF1">
    <property type="entry name" value="PHOSPHORIBOSYLFORMYLGLYCINAMIDINE SYNTHASE"/>
    <property type="match status" value="1"/>
</dbReference>
<dbReference type="OrthoDB" id="533321at2759"/>
<dbReference type="InterPro" id="IPR027471">
    <property type="entry name" value="YbeD-like_sf"/>
</dbReference>
<dbReference type="GeneID" id="9681481"/>
<dbReference type="Gene3D" id="3.30.70.260">
    <property type="match status" value="1"/>
</dbReference>
<proteinExistence type="predicted"/>
<dbReference type="OMA" id="NAMRRDN"/>
<keyword evidence="2" id="KW-1185">Reference proteome</keyword>
<reference evidence="1 2" key="1">
    <citation type="journal article" date="2009" name="Science">
        <title>Green evolution and dynamic adaptations revealed by genomes of the marine picoeukaryotes Micromonas.</title>
        <authorList>
            <person name="Worden A.Z."/>
            <person name="Lee J.H."/>
            <person name="Mock T."/>
            <person name="Rouze P."/>
            <person name="Simmons M.P."/>
            <person name="Aerts A.L."/>
            <person name="Allen A.E."/>
            <person name="Cuvelier M.L."/>
            <person name="Derelle E."/>
            <person name="Everett M.V."/>
            <person name="Foulon E."/>
            <person name="Grimwood J."/>
            <person name="Gundlach H."/>
            <person name="Henrissat B."/>
            <person name="Napoli C."/>
            <person name="McDonald S.M."/>
            <person name="Parker M.S."/>
            <person name="Rombauts S."/>
            <person name="Salamov A."/>
            <person name="Von Dassow P."/>
            <person name="Badger J.H."/>
            <person name="Coutinho P.M."/>
            <person name="Demir E."/>
            <person name="Dubchak I."/>
            <person name="Gentemann C."/>
            <person name="Eikrem W."/>
            <person name="Gready J.E."/>
            <person name="John U."/>
            <person name="Lanier W."/>
            <person name="Lindquist E.A."/>
            <person name="Lucas S."/>
            <person name="Mayer K.F."/>
            <person name="Moreau H."/>
            <person name="Not F."/>
            <person name="Otillar R."/>
            <person name="Panaud O."/>
            <person name="Pangilinan J."/>
            <person name="Paulsen I."/>
            <person name="Piegu B."/>
            <person name="Poliakov A."/>
            <person name="Robbens S."/>
            <person name="Schmutz J."/>
            <person name="Toulza E."/>
            <person name="Wyss T."/>
            <person name="Zelensky A."/>
            <person name="Zhou K."/>
            <person name="Armbrust E.V."/>
            <person name="Bhattacharya D."/>
            <person name="Goodenough U.W."/>
            <person name="Van de Peer Y."/>
            <person name="Grigoriev I.V."/>
        </authorList>
    </citation>
    <scope>NUCLEOTIDE SEQUENCE [LARGE SCALE GENOMIC DNA]</scope>
    <source>
        <strain evidence="1 2">CCMP1545</strain>
    </source>
</reference>
<dbReference type="eggNOG" id="ENOG502RAZQ">
    <property type="taxonomic scope" value="Eukaryota"/>
</dbReference>
<dbReference type="STRING" id="564608.C1MKB2"/>
<dbReference type="Pfam" id="PF04359">
    <property type="entry name" value="DUF493"/>
    <property type="match status" value="1"/>
</dbReference>
<evidence type="ECO:0000313" key="1">
    <source>
        <dbReference type="EMBL" id="EEH59733.1"/>
    </source>
</evidence>
<organism evidence="2">
    <name type="scientific">Micromonas pusilla (strain CCMP1545)</name>
    <name type="common">Picoplanktonic green alga</name>
    <dbReference type="NCBI Taxonomy" id="564608"/>
    <lineage>
        <taxon>Eukaryota</taxon>
        <taxon>Viridiplantae</taxon>
        <taxon>Chlorophyta</taxon>
        <taxon>Mamiellophyceae</taxon>
        <taxon>Mamiellales</taxon>
        <taxon>Mamiellaceae</taxon>
        <taxon>Micromonas</taxon>
    </lineage>
</organism>
<evidence type="ECO:0000313" key="2">
    <source>
        <dbReference type="Proteomes" id="UP000001876"/>
    </source>
</evidence>
<name>C1MKB2_MICPC</name>